<dbReference type="SUPFAM" id="SSF51735">
    <property type="entry name" value="NAD(P)-binding Rossmann-fold domains"/>
    <property type="match status" value="1"/>
</dbReference>
<organism evidence="1 2">
    <name type="scientific">Agromyces neolithicus</name>
    <dbReference type="NCBI Taxonomy" id="269420"/>
    <lineage>
        <taxon>Bacteria</taxon>
        <taxon>Bacillati</taxon>
        <taxon>Actinomycetota</taxon>
        <taxon>Actinomycetes</taxon>
        <taxon>Micrococcales</taxon>
        <taxon>Microbacteriaceae</taxon>
        <taxon>Agromyces</taxon>
    </lineage>
</organism>
<name>A0ABN2M1J0_9MICO</name>
<dbReference type="Pfam" id="PF13561">
    <property type="entry name" value="adh_short_C2"/>
    <property type="match status" value="1"/>
</dbReference>
<dbReference type="Gene3D" id="3.40.50.720">
    <property type="entry name" value="NAD(P)-binding Rossmann-like Domain"/>
    <property type="match status" value="1"/>
</dbReference>
<evidence type="ECO:0008006" key="3">
    <source>
        <dbReference type="Google" id="ProtNLM"/>
    </source>
</evidence>
<sequence>MNVVTPGWTRAPHTNERLDVRDEALLLDSTPLRELVEPRDIADAVAWLVGEDSRHVTGADVVVDGGAHLIGGAAALRTTYRHRLGMPPHG</sequence>
<comment type="caution">
    <text evidence="1">The sequence shown here is derived from an EMBL/GenBank/DDBJ whole genome shotgun (WGS) entry which is preliminary data.</text>
</comment>
<keyword evidence="2" id="KW-1185">Reference proteome</keyword>
<reference evidence="2" key="1">
    <citation type="journal article" date="2019" name="Int. J. Syst. Evol. Microbiol.">
        <title>The Global Catalogue of Microorganisms (GCM) 10K type strain sequencing project: providing services to taxonomists for standard genome sequencing and annotation.</title>
        <authorList>
            <consortium name="The Broad Institute Genomics Platform"/>
            <consortium name="The Broad Institute Genome Sequencing Center for Infectious Disease"/>
            <person name="Wu L."/>
            <person name="Ma J."/>
        </authorList>
    </citation>
    <scope>NUCLEOTIDE SEQUENCE [LARGE SCALE GENOMIC DNA]</scope>
    <source>
        <strain evidence="2">JCM 14322</strain>
    </source>
</reference>
<dbReference type="EMBL" id="BAAANJ010000004">
    <property type="protein sequence ID" value="GAA1805871.1"/>
    <property type="molecule type" value="Genomic_DNA"/>
</dbReference>
<evidence type="ECO:0000313" key="1">
    <source>
        <dbReference type="EMBL" id="GAA1805871.1"/>
    </source>
</evidence>
<accession>A0ABN2M1J0</accession>
<protein>
    <recommendedName>
        <fullName evidence="3">SDR family oxidoreductase</fullName>
    </recommendedName>
</protein>
<evidence type="ECO:0000313" key="2">
    <source>
        <dbReference type="Proteomes" id="UP001500002"/>
    </source>
</evidence>
<gene>
    <name evidence="1" type="ORF">GCM10009749_12570</name>
</gene>
<dbReference type="InterPro" id="IPR036291">
    <property type="entry name" value="NAD(P)-bd_dom_sf"/>
</dbReference>
<dbReference type="InterPro" id="IPR002347">
    <property type="entry name" value="SDR_fam"/>
</dbReference>
<proteinExistence type="predicted"/>
<dbReference type="Proteomes" id="UP001500002">
    <property type="component" value="Unassembled WGS sequence"/>
</dbReference>